<accession>A0A6G1F220</accession>
<keyword evidence="3" id="KW-1185">Reference proteome</keyword>
<gene>
    <name evidence="2" type="ORF">E2562_036979</name>
</gene>
<dbReference type="EMBL" id="SPHZ02000002">
    <property type="protein sequence ID" value="KAF0930885.1"/>
    <property type="molecule type" value="Genomic_DNA"/>
</dbReference>
<proteinExistence type="predicted"/>
<comment type="caution">
    <text evidence="2">The sequence shown here is derived from an EMBL/GenBank/DDBJ whole genome shotgun (WGS) entry which is preliminary data.</text>
</comment>
<evidence type="ECO:0000313" key="3">
    <source>
        <dbReference type="Proteomes" id="UP000479710"/>
    </source>
</evidence>
<organism evidence="2 3">
    <name type="scientific">Oryza meyeriana var. granulata</name>
    <dbReference type="NCBI Taxonomy" id="110450"/>
    <lineage>
        <taxon>Eukaryota</taxon>
        <taxon>Viridiplantae</taxon>
        <taxon>Streptophyta</taxon>
        <taxon>Embryophyta</taxon>
        <taxon>Tracheophyta</taxon>
        <taxon>Spermatophyta</taxon>
        <taxon>Magnoliopsida</taxon>
        <taxon>Liliopsida</taxon>
        <taxon>Poales</taxon>
        <taxon>Poaceae</taxon>
        <taxon>BOP clade</taxon>
        <taxon>Oryzoideae</taxon>
        <taxon>Oryzeae</taxon>
        <taxon>Oryzinae</taxon>
        <taxon>Oryza</taxon>
        <taxon>Oryza meyeriana</taxon>
    </lineage>
</organism>
<reference evidence="2 3" key="1">
    <citation type="submission" date="2019-11" db="EMBL/GenBank/DDBJ databases">
        <title>Whole genome sequence of Oryza granulata.</title>
        <authorList>
            <person name="Li W."/>
        </authorList>
    </citation>
    <scope>NUCLEOTIDE SEQUENCE [LARGE SCALE GENOMIC DNA]</scope>
    <source>
        <strain evidence="3">cv. Menghai</strain>
        <tissue evidence="2">Leaf</tissue>
    </source>
</reference>
<evidence type="ECO:0000256" key="1">
    <source>
        <dbReference type="SAM" id="MobiDB-lite"/>
    </source>
</evidence>
<name>A0A6G1F220_9ORYZ</name>
<protein>
    <submittedName>
        <fullName evidence="2">Uncharacterized protein</fullName>
    </submittedName>
</protein>
<dbReference type="AlphaFoldDB" id="A0A6G1F220"/>
<dbReference type="Proteomes" id="UP000479710">
    <property type="component" value="Unassembled WGS sequence"/>
</dbReference>
<feature type="region of interest" description="Disordered" evidence="1">
    <location>
        <begin position="1"/>
        <end position="33"/>
    </location>
</feature>
<sequence length="96" mass="10844">MIGKLPNSVLEALVPRGGGGSNRRRRREEASPVGGIIARGHESWEREHSLRRDAVDEVPSRRCWEHAALATSGLRSVRVRRWDSGVRSMRCRQLGF</sequence>
<evidence type="ECO:0000313" key="2">
    <source>
        <dbReference type="EMBL" id="KAF0930885.1"/>
    </source>
</evidence>